<reference evidence="2" key="1">
    <citation type="submission" date="2023-03" db="EMBL/GenBank/DDBJ databases">
        <title>Edaphobacter sp.</title>
        <authorList>
            <person name="Huber K.J."/>
            <person name="Papendorf J."/>
            <person name="Pilke C."/>
            <person name="Bunk B."/>
            <person name="Sproeer C."/>
            <person name="Pester M."/>
        </authorList>
    </citation>
    <scope>NUCLEOTIDE SEQUENCE</scope>
    <source>
        <strain evidence="2">DSM 110680</strain>
    </source>
</reference>
<dbReference type="Pfam" id="PF02195">
    <property type="entry name" value="ParB_N"/>
    <property type="match status" value="1"/>
</dbReference>
<protein>
    <submittedName>
        <fullName evidence="2">Plasmid partitioning protein RepB C-terminal domain-containing protein</fullName>
    </submittedName>
</protein>
<dbReference type="RefSeq" id="WP_348260946.1">
    <property type="nucleotide sequence ID" value="NZ_CP121196.1"/>
</dbReference>
<evidence type="ECO:0000259" key="1">
    <source>
        <dbReference type="SMART" id="SM00470"/>
    </source>
</evidence>
<dbReference type="InterPro" id="IPR003115">
    <property type="entry name" value="ParB_N"/>
</dbReference>
<evidence type="ECO:0000313" key="2">
    <source>
        <dbReference type="EMBL" id="XBH15712.1"/>
    </source>
</evidence>
<feature type="domain" description="ParB-like N-terminal" evidence="1">
    <location>
        <begin position="14"/>
        <end position="106"/>
    </location>
</feature>
<name>A0AAU7DCE2_9BACT</name>
<organism evidence="2">
    <name type="scientific">Telmatobacter sp. DSM 110680</name>
    <dbReference type="NCBI Taxonomy" id="3036704"/>
    <lineage>
        <taxon>Bacteria</taxon>
        <taxon>Pseudomonadati</taxon>
        <taxon>Acidobacteriota</taxon>
        <taxon>Terriglobia</taxon>
        <taxon>Terriglobales</taxon>
        <taxon>Acidobacteriaceae</taxon>
        <taxon>Telmatobacter</taxon>
    </lineage>
</organism>
<dbReference type="AlphaFoldDB" id="A0AAU7DCE2"/>
<dbReference type="EMBL" id="CP121196">
    <property type="protein sequence ID" value="XBH15712.1"/>
    <property type="molecule type" value="Genomic_DNA"/>
</dbReference>
<dbReference type="InterPro" id="IPR011111">
    <property type="entry name" value="Plasmid_RepB"/>
</dbReference>
<sequence length="287" mass="31925">MTKPVHIAFEKFEYTIPLTKIVPQRPLVPEHRQTAKYKQIFQSIKAIGIIEALVVYPKSPDEYLLLDGHTRLGVLKELGISEARCTLATDDEAYTYNKHLNCISTVGQYFMILKAIENGVPEKRLAEALNVDIKNIRLKRNMLNGICPEAILVLRNQKVAVGVFPVLRKMKPVRQVEAAEHMTAGATYSVTFAKALLAVTKPELLVKPTPKPRIAANSVAAQEMLGMETDRLVKDLKTIEESYGKDVLTLTVCSGFIKKMLADSQVGSYLSLHHSDLLEAVRTAIAD</sequence>
<accession>A0AAU7DCE2</accession>
<proteinExistence type="predicted"/>
<gene>
    <name evidence="2" type="ORF">P8935_14150</name>
</gene>
<dbReference type="Gene3D" id="3.90.1530.10">
    <property type="entry name" value="Conserved hypothetical protein from pyrococcus furiosus pfu- 392566-001, ParB domain"/>
    <property type="match status" value="1"/>
</dbReference>
<dbReference type="Pfam" id="PF07506">
    <property type="entry name" value="RepB"/>
    <property type="match status" value="1"/>
</dbReference>
<dbReference type="InterPro" id="IPR036086">
    <property type="entry name" value="ParB/Sulfiredoxin_sf"/>
</dbReference>
<dbReference type="SUPFAM" id="SSF110849">
    <property type="entry name" value="ParB/Sulfiredoxin"/>
    <property type="match status" value="1"/>
</dbReference>
<dbReference type="SMART" id="SM00470">
    <property type="entry name" value="ParB"/>
    <property type="match status" value="1"/>
</dbReference>